<keyword evidence="4" id="KW-1185">Reference proteome</keyword>
<feature type="transmembrane region" description="Helical" evidence="1">
    <location>
        <begin position="163"/>
        <end position="182"/>
    </location>
</feature>
<dbReference type="AlphaFoldDB" id="A0A3N1XRN6"/>
<dbReference type="Gene3D" id="1.10.3210.10">
    <property type="entry name" value="Hypothetical protein af1432"/>
    <property type="match status" value="1"/>
</dbReference>
<dbReference type="InterPro" id="IPR006675">
    <property type="entry name" value="HDIG_dom"/>
</dbReference>
<feature type="transmembrane region" description="Helical" evidence="1">
    <location>
        <begin position="140"/>
        <end position="157"/>
    </location>
</feature>
<feature type="transmembrane region" description="Helical" evidence="1">
    <location>
        <begin position="21"/>
        <end position="38"/>
    </location>
</feature>
<reference evidence="3 4" key="1">
    <citation type="submission" date="2018-11" db="EMBL/GenBank/DDBJ databases">
        <title>Genomic Encyclopedia of Type Strains, Phase IV (KMG-IV): sequencing the most valuable type-strain genomes for metagenomic binning, comparative biology and taxonomic classification.</title>
        <authorList>
            <person name="Goeker M."/>
        </authorList>
    </citation>
    <scope>NUCLEOTIDE SEQUENCE [LARGE SCALE GENOMIC DNA]</scope>
    <source>
        <strain evidence="3 4">DSM 26537</strain>
    </source>
</reference>
<name>A0A3N1XRN6_9FIRM</name>
<evidence type="ECO:0000313" key="4">
    <source>
        <dbReference type="Proteomes" id="UP000273083"/>
    </source>
</evidence>
<evidence type="ECO:0000259" key="2">
    <source>
        <dbReference type="Pfam" id="PF01966"/>
    </source>
</evidence>
<dbReference type="InterPro" id="IPR006674">
    <property type="entry name" value="HD_domain"/>
</dbReference>
<feature type="transmembrane region" description="Helical" evidence="1">
    <location>
        <begin position="44"/>
        <end position="63"/>
    </location>
</feature>
<keyword evidence="1" id="KW-0812">Transmembrane</keyword>
<dbReference type="NCBIfam" id="TIGR00277">
    <property type="entry name" value="HDIG"/>
    <property type="match status" value="1"/>
</dbReference>
<evidence type="ECO:0000313" key="3">
    <source>
        <dbReference type="EMBL" id="ROR29324.1"/>
    </source>
</evidence>
<evidence type="ECO:0000256" key="1">
    <source>
        <dbReference type="SAM" id="Phobius"/>
    </source>
</evidence>
<dbReference type="EMBL" id="RJVG01000003">
    <property type="protein sequence ID" value="ROR29324.1"/>
    <property type="molecule type" value="Genomic_DNA"/>
</dbReference>
<dbReference type="RefSeq" id="WP_123608766.1">
    <property type="nucleotide sequence ID" value="NZ_RJVG01000003.1"/>
</dbReference>
<feature type="domain" description="HD" evidence="2">
    <location>
        <begin position="281"/>
        <end position="366"/>
    </location>
</feature>
<sequence length="426" mass="48921">MEDVQKNPPDTGKYLRQIAKILYLLTICAVTITGFLNKDDLYEILKFNLLSIVLVTILIFYAKENRVRFLDNSKNLFIVIASYLFSLACIMLSFKFNMYNLWLIGPMVIAMLIDANFGLSFHLLFSFMLSVNADRSIDSLMYNFILGAIGCILSKYILDVKKIGYALVIFLSSDITLIVIMNNFMTQNTIDNNIVYSVISGIMLFGIAFMVSRIYEKNNKNNTEQIIPMKEETEKEEAEKVVAYPDDTLKVWKEERLNEILDENHELLLRLKEFSKKLYERSKYISDISYGAAEKINADEKLTRAGGMYSKIGRIIGKDYIVDGVKLLEEYQFPEDVIDIVKQHNLKFGNPESKEAAIVMITDSIIASMDAMKSMKESKNISNSKLIDGIFSLRLSKNNFEESGLSNEELKILKKYYIDEFMQSNK</sequence>
<gene>
    <name evidence="3" type="ORF">EDD66_103260</name>
</gene>
<dbReference type="OrthoDB" id="9806952at2"/>
<feature type="transmembrane region" description="Helical" evidence="1">
    <location>
        <begin position="102"/>
        <end position="128"/>
    </location>
</feature>
<dbReference type="PANTHER" id="PTHR36442:SF1">
    <property type="entry name" value="CYCLIC-DI-AMP PHOSPHODIESTERASE PGPH"/>
    <property type="match status" value="1"/>
</dbReference>
<comment type="caution">
    <text evidence="3">The sequence shown here is derived from an EMBL/GenBank/DDBJ whole genome shotgun (WGS) entry which is preliminary data.</text>
</comment>
<feature type="transmembrane region" description="Helical" evidence="1">
    <location>
        <begin position="75"/>
        <end position="96"/>
    </location>
</feature>
<organism evidence="3 4">
    <name type="scientific">Mobilisporobacter senegalensis</name>
    <dbReference type="NCBI Taxonomy" id="1329262"/>
    <lineage>
        <taxon>Bacteria</taxon>
        <taxon>Bacillati</taxon>
        <taxon>Bacillota</taxon>
        <taxon>Clostridia</taxon>
        <taxon>Lachnospirales</taxon>
        <taxon>Lachnospiraceae</taxon>
        <taxon>Mobilisporobacter</taxon>
    </lineage>
</organism>
<keyword evidence="1" id="KW-0472">Membrane</keyword>
<dbReference type="PANTHER" id="PTHR36442">
    <property type="entry name" value="CYCLIC-DI-AMP PHOSPHODIESTERASE PGPH"/>
    <property type="match status" value="1"/>
</dbReference>
<dbReference type="InterPro" id="IPR052722">
    <property type="entry name" value="PgpH_phosphodiesterase"/>
</dbReference>
<dbReference type="SUPFAM" id="SSF109604">
    <property type="entry name" value="HD-domain/PDEase-like"/>
    <property type="match status" value="1"/>
</dbReference>
<proteinExistence type="predicted"/>
<feature type="transmembrane region" description="Helical" evidence="1">
    <location>
        <begin position="194"/>
        <end position="215"/>
    </location>
</feature>
<keyword evidence="1" id="KW-1133">Transmembrane helix</keyword>
<protein>
    <recommendedName>
        <fullName evidence="2">HD domain-containing protein</fullName>
    </recommendedName>
</protein>
<accession>A0A3N1XRN6</accession>
<dbReference type="Pfam" id="PF01966">
    <property type="entry name" value="HD"/>
    <property type="match status" value="1"/>
</dbReference>
<dbReference type="Proteomes" id="UP000273083">
    <property type="component" value="Unassembled WGS sequence"/>
</dbReference>